<dbReference type="PANTHER" id="PTHR32092:SF14">
    <property type="entry name" value="MALTOSE-6'-PHOSPHATE GLUCOSIDASE"/>
    <property type="match status" value="1"/>
</dbReference>
<feature type="binding site" evidence="8">
    <location>
        <position position="146"/>
    </location>
    <ligand>
        <name>substrate</name>
    </ligand>
</feature>
<evidence type="ECO:0000256" key="9">
    <source>
        <dbReference type="PIRSR" id="PIRSR601088-3"/>
    </source>
</evidence>
<dbReference type="InterPro" id="IPR015955">
    <property type="entry name" value="Lactate_DH/Glyco_Ohase_4_C"/>
</dbReference>
<sequence length="436" mass="49927">MANTITVAGGGSGHTPGILLTALKFKEDFPIKEVRLYDIDEERNSDMGIIVDYLLKKHNTGIKLVVTEDPEEAFTGCDFVFSQIRTGGMEMREKDEKIPLKYGLVGQETCGLGGFSYGMRSMKDFLEMVGFIEKYAPDAWILNYTNPESIISESVRRQFPNIKIINACDMTIGIEELLENSFGYDRRNFIPQYYGLNHFGWYKELYDVSRGKDVLPEVIEKIKNEGFDVSDMVPSWAHTYRVMEEMVKNIFPDHLPNNYLQYYLYEDKALEEDPNYTRANEVMDSRLKEIKDTVAKIKENRELDTIGYESESHGLYIIQIAISILHNKNDHFMLIVPNKGAIPNLREDAVVEIPCYVNARGVEPTSLRYDIPDLHKGMMEAQVASEKLLVDAFFEQSYQKALEAFALNQTVPNATVAKKILDEFIEANGDYWVDLK</sequence>
<dbReference type="GO" id="GO:0005975">
    <property type="term" value="P:carbohydrate metabolic process"/>
    <property type="evidence" value="ECO:0007669"/>
    <property type="project" value="InterPro"/>
</dbReference>
<feature type="binding site" evidence="8">
    <location>
        <position position="278"/>
    </location>
    <ligand>
        <name>substrate</name>
    </ligand>
</feature>
<reference evidence="13" key="2">
    <citation type="journal article" date="2021" name="BMC Microbiol.">
        <title>The diversity among the species Tetragenococcus halophilus including new isolates from a lupine seed fermentation.</title>
        <authorList>
            <person name="Link T."/>
            <person name="Vogel R.F."/>
            <person name="Ehrmann M.A."/>
        </authorList>
    </citation>
    <scope>NUCLEOTIDE SEQUENCE</scope>
    <source>
        <strain evidence="13">TMW 2.2257</strain>
    </source>
</reference>
<proteinExistence type="inferred from homology"/>
<evidence type="ECO:0000256" key="8">
    <source>
        <dbReference type="PIRSR" id="PIRSR601088-2"/>
    </source>
</evidence>
<dbReference type="Proteomes" id="UP001057280">
    <property type="component" value="Unassembled WGS sequence"/>
</dbReference>
<keyword evidence="9" id="KW-0170">Cobalt</keyword>
<feature type="active site" description="Proton acceptor" evidence="7">
    <location>
        <position position="259"/>
    </location>
</feature>
<dbReference type="RefSeq" id="WP_253210021.1">
    <property type="nucleotide sequence ID" value="NZ_JACACB010000005.1"/>
</dbReference>
<evidence type="ECO:0000256" key="7">
    <source>
        <dbReference type="PIRSR" id="PIRSR601088-1"/>
    </source>
</evidence>
<dbReference type="Pfam" id="PF11975">
    <property type="entry name" value="Glyco_hydro_4C"/>
    <property type="match status" value="1"/>
</dbReference>
<dbReference type="GO" id="GO:0016616">
    <property type="term" value="F:oxidoreductase activity, acting on the CH-OH group of donors, NAD or NADP as acceptor"/>
    <property type="evidence" value="ECO:0007669"/>
    <property type="project" value="InterPro"/>
</dbReference>
<dbReference type="InterPro" id="IPR036291">
    <property type="entry name" value="NAD(P)-bd_dom_sf"/>
</dbReference>
<comment type="cofactor">
    <cofactor evidence="11">
        <name>NAD(+)</name>
        <dbReference type="ChEBI" id="CHEBI:57540"/>
    </cofactor>
    <text evidence="11">Binds 1 NAD(+) per subunit.</text>
</comment>
<feature type="site" description="Increases basicity of active site Tyr" evidence="10">
    <location>
        <position position="108"/>
    </location>
</feature>
<dbReference type="Gene3D" id="3.90.110.10">
    <property type="entry name" value="Lactate dehydrogenase/glycoside hydrolase, family 4, C-terminal"/>
    <property type="match status" value="1"/>
</dbReference>
<keyword evidence="9" id="KW-0408">Iron</keyword>
<evidence type="ECO:0000256" key="11">
    <source>
        <dbReference type="RuleBase" id="RU361152"/>
    </source>
</evidence>
<dbReference type="GO" id="GO:0004553">
    <property type="term" value="F:hydrolase activity, hydrolyzing O-glycosyl compounds"/>
    <property type="evidence" value="ECO:0007669"/>
    <property type="project" value="InterPro"/>
</dbReference>
<comment type="similarity">
    <text evidence="1 11">Belongs to the glycosyl hydrolase 4 family.</text>
</comment>
<dbReference type="EMBL" id="JACACB010000005">
    <property type="protein sequence ID" value="MCO8297458.1"/>
    <property type="molecule type" value="Genomic_DNA"/>
</dbReference>
<keyword evidence="3 11" id="KW-0378">Hydrolase</keyword>
<feature type="binding site" evidence="9">
    <location>
        <position position="168"/>
    </location>
    <ligand>
        <name>Mn(2+)</name>
        <dbReference type="ChEBI" id="CHEBI:29035"/>
    </ligand>
</feature>
<evidence type="ECO:0000256" key="10">
    <source>
        <dbReference type="PIRSR" id="PIRSR601088-4"/>
    </source>
</evidence>
<feature type="active site" description="Proton donor" evidence="7">
    <location>
        <position position="169"/>
    </location>
</feature>
<dbReference type="Gene3D" id="3.40.50.720">
    <property type="entry name" value="NAD(P)-binding Rossmann-like Domain"/>
    <property type="match status" value="1"/>
</dbReference>
<keyword evidence="6 11" id="KW-0326">Glycosidase</keyword>
<protein>
    <submittedName>
        <fullName evidence="13">6-phospho-alpha-glucosidase</fullName>
    </submittedName>
</protein>
<reference evidence="13" key="1">
    <citation type="submission" date="2020-06" db="EMBL/GenBank/DDBJ databases">
        <authorList>
            <person name="Link T."/>
            <person name="Ehrmann M."/>
        </authorList>
    </citation>
    <scope>NUCLEOTIDE SEQUENCE</scope>
    <source>
        <strain evidence="13">TMW 2.2257</strain>
    </source>
</reference>
<keyword evidence="5 9" id="KW-0464">Manganese</keyword>
<evidence type="ECO:0000313" key="14">
    <source>
        <dbReference type="Proteomes" id="UP001057280"/>
    </source>
</evidence>
<comment type="caution">
    <text evidence="13">The sequence shown here is derived from an EMBL/GenBank/DDBJ whole genome shotgun (WGS) entry which is preliminary data.</text>
</comment>
<feature type="binding site" evidence="9">
    <location>
        <position position="198"/>
    </location>
    <ligand>
        <name>Mn(2+)</name>
        <dbReference type="ChEBI" id="CHEBI:29035"/>
    </ligand>
</feature>
<dbReference type="SUPFAM" id="SSF51735">
    <property type="entry name" value="NAD(P)-binding Rossmann-fold domains"/>
    <property type="match status" value="1"/>
</dbReference>
<dbReference type="SUPFAM" id="SSF56327">
    <property type="entry name" value="LDH C-terminal domain-like"/>
    <property type="match status" value="1"/>
</dbReference>
<feature type="domain" description="Glycosyl hydrolase family 4 C-terminal" evidence="12">
    <location>
        <begin position="193"/>
        <end position="411"/>
    </location>
</feature>
<dbReference type="PRINTS" id="PR00732">
    <property type="entry name" value="GLHYDRLASE4"/>
</dbReference>
<dbReference type="GO" id="GO:0046872">
    <property type="term" value="F:metal ion binding"/>
    <property type="evidence" value="ECO:0007669"/>
    <property type="project" value="UniProtKB-KW"/>
</dbReference>
<keyword evidence="4 11" id="KW-0520">NAD</keyword>
<evidence type="ECO:0000256" key="3">
    <source>
        <dbReference type="ARBA" id="ARBA00022801"/>
    </source>
</evidence>
<gene>
    <name evidence="13" type="ORF">HXW75_03095</name>
</gene>
<organism evidence="13 14">
    <name type="scientific">Tetragenococcus halophilus</name>
    <name type="common">Pediococcus halophilus</name>
    <dbReference type="NCBI Taxonomy" id="51669"/>
    <lineage>
        <taxon>Bacteria</taxon>
        <taxon>Bacillati</taxon>
        <taxon>Bacillota</taxon>
        <taxon>Bacilli</taxon>
        <taxon>Lactobacillales</taxon>
        <taxon>Enterococcaceae</taxon>
        <taxon>Tetragenococcus</taxon>
    </lineage>
</organism>
<feature type="binding site" evidence="8">
    <location>
        <position position="92"/>
    </location>
    <ligand>
        <name>substrate</name>
    </ligand>
</feature>
<evidence type="ECO:0000256" key="4">
    <source>
        <dbReference type="ARBA" id="ARBA00023027"/>
    </source>
</evidence>
<evidence type="ECO:0000313" key="13">
    <source>
        <dbReference type="EMBL" id="MCO8297458.1"/>
    </source>
</evidence>
<dbReference type="InterPro" id="IPR022616">
    <property type="entry name" value="Glyco_hydro_4_C"/>
</dbReference>
<name>A0AB35HMH9_TETHA</name>
<dbReference type="PANTHER" id="PTHR32092">
    <property type="entry name" value="6-PHOSPHO-BETA-GLUCOSIDASE-RELATED"/>
    <property type="match status" value="1"/>
</dbReference>
<keyword evidence="9" id="KW-0533">Nickel</keyword>
<evidence type="ECO:0000256" key="5">
    <source>
        <dbReference type="ARBA" id="ARBA00023211"/>
    </source>
</evidence>
<evidence type="ECO:0000256" key="1">
    <source>
        <dbReference type="ARBA" id="ARBA00010141"/>
    </source>
</evidence>
<keyword evidence="2 9" id="KW-0479">Metal-binding</keyword>
<dbReference type="InterPro" id="IPR001088">
    <property type="entry name" value="Glyco_hydro_4"/>
</dbReference>
<evidence type="ECO:0000259" key="12">
    <source>
        <dbReference type="Pfam" id="PF11975"/>
    </source>
</evidence>
<dbReference type="Pfam" id="PF02056">
    <property type="entry name" value="Glyco_hydro_4"/>
    <property type="match status" value="1"/>
</dbReference>
<evidence type="ECO:0000256" key="2">
    <source>
        <dbReference type="ARBA" id="ARBA00022723"/>
    </source>
</evidence>
<dbReference type="AlphaFoldDB" id="A0AB35HMH9"/>
<accession>A0AB35HMH9</accession>
<evidence type="ECO:0000256" key="6">
    <source>
        <dbReference type="ARBA" id="ARBA00023295"/>
    </source>
</evidence>